<sequence>MDDAALQAAAGVKEAYEVLLRVPEDLIITEERPEPGIVVRKIELPARIDPRQLKDEEIAELLNACLPENPQVLDAWREGNVFTVIEHIEE</sequence>
<gene>
    <name evidence="1" type="ORF">P7D85_08155</name>
</gene>
<protein>
    <submittedName>
        <fullName evidence="1">Uncharacterized protein</fullName>
    </submittedName>
</protein>
<dbReference type="Proteomes" id="UP001252875">
    <property type="component" value="Unassembled WGS sequence"/>
</dbReference>
<accession>A0ABU3EXZ4</accession>
<proteinExistence type="predicted"/>
<dbReference type="EMBL" id="JARPYI010000003">
    <property type="protein sequence ID" value="MDT2599743.1"/>
    <property type="molecule type" value="Genomic_DNA"/>
</dbReference>
<name>A0ABU3EXZ4_9ENTE</name>
<keyword evidence="2" id="KW-1185">Reference proteome</keyword>
<dbReference type="RefSeq" id="WP_311821702.1">
    <property type="nucleotide sequence ID" value="NZ_JARPYF010000002.1"/>
</dbReference>
<organism evidence="1 2">
    <name type="scientific">Enterococcus hulanensis</name>
    <dbReference type="NCBI Taxonomy" id="2559929"/>
    <lineage>
        <taxon>Bacteria</taxon>
        <taxon>Bacillati</taxon>
        <taxon>Bacillota</taxon>
        <taxon>Bacilli</taxon>
        <taxon>Lactobacillales</taxon>
        <taxon>Enterococcaceae</taxon>
        <taxon>Enterococcus</taxon>
    </lineage>
</organism>
<comment type="caution">
    <text evidence="1">The sequence shown here is derived from an EMBL/GenBank/DDBJ whole genome shotgun (WGS) entry which is preliminary data.</text>
</comment>
<evidence type="ECO:0000313" key="1">
    <source>
        <dbReference type="EMBL" id="MDT2599743.1"/>
    </source>
</evidence>
<reference evidence="1 2" key="1">
    <citation type="submission" date="2023-03" db="EMBL/GenBank/DDBJ databases">
        <authorList>
            <person name="Shen W."/>
            <person name="Cai J."/>
        </authorList>
    </citation>
    <scope>NUCLEOTIDE SEQUENCE [LARGE SCALE GENOMIC DNA]</scope>
    <source>
        <strain evidence="1 2">D6-4</strain>
    </source>
</reference>
<evidence type="ECO:0000313" key="2">
    <source>
        <dbReference type="Proteomes" id="UP001252875"/>
    </source>
</evidence>